<organism evidence="3 4">
    <name type="scientific">Ancylostoma ceylanicum</name>
    <dbReference type="NCBI Taxonomy" id="53326"/>
    <lineage>
        <taxon>Eukaryota</taxon>
        <taxon>Metazoa</taxon>
        <taxon>Ecdysozoa</taxon>
        <taxon>Nematoda</taxon>
        <taxon>Chromadorea</taxon>
        <taxon>Rhabditida</taxon>
        <taxon>Rhabditina</taxon>
        <taxon>Rhabditomorpha</taxon>
        <taxon>Strongyloidea</taxon>
        <taxon>Ancylostomatidae</taxon>
        <taxon>Ancylostomatinae</taxon>
        <taxon>Ancylostoma</taxon>
    </lineage>
</organism>
<evidence type="ECO:0000256" key="1">
    <source>
        <dbReference type="SAM" id="Coils"/>
    </source>
</evidence>
<feature type="coiled-coil region" evidence="1">
    <location>
        <begin position="179"/>
        <end position="217"/>
    </location>
</feature>
<evidence type="ECO:0000313" key="3">
    <source>
        <dbReference type="EMBL" id="EYC33613.1"/>
    </source>
</evidence>
<comment type="caution">
    <text evidence="3">The sequence shown here is derived from an EMBL/GenBank/DDBJ whole genome shotgun (WGS) entry which is preliminary data.</text>
</comment>
<name>A0A016W3R4_9BILA</name>
<proteinExistence type="predicted"/>
<gene>
    <name evidence="3" type="primary">Acey_s0002.g896</name>
    <name evidence="3" type="ORF">Y032_0002g896</name>
</gene>
<accession>A0A016W3R4</accession>
<keyword evidence="2" id="KW-0812">Transmembrane</keyword>
<feature type="transmembrane region" description="Helical" evidence="2">
    <location>
        <begin position="114"/>
        <end position="135"/>
    </location>
</feature>
<protein>
    <submittedName>
        <fullName evidence="3">Uncharacterized protein</fullName>
    </submittedName>
</protein>
<keyword evidence="4" id="KW-1185">Reference proteome</keyword>
<keyword evidence="2" id="KW-0472">Membrane</keyword>
<dbReference type="EMBL" id="JARK01001338">
    <property type="protein sequence ID" value="EYC33613.1"/>
    <property type="molecule type" value="Genomic_DNA"/>
</dbReference>
<dbReference type="OrthoDB" id="5873137at2759"/>
<keyword evidence="1" id="KW-0175">Coiled coil</keyword>
<sequence>MTYPISVCRAPPTPASFVSQKSSIFDPYLEATSNLMKLFADISDETHIELLARAIHGEASSSEIFRKIFVENFTTVIVFVAGLLIALIIFLTCIVMLVYRWISPDEDPPKNTKIWTASVVLVVCGTITLICLVLIRVSTNAISDGVKNLPEQAKRSANAAEEFVTGLGAHLRCQFKKERDRLSEEVDEASRTVNRKMNNLQESLKNLKKRQKSVRSMLDVLRGDLHDLLNIGNAKSRPIHELAGQIFIFVTHSS</sequence>
<keyword evidence="2" id="KW-1133">Transmembrane helix</keyword>
<evidence type="ECO:0000256" key="2">
    <source>
        <dbReference type="SAM" id="Phobius"/>
    </source>
</evidence>
<dbReference type="Proteomes" id="UP000024635">
    <property type="component" value="Unassembled WGS sequence"/>
</dbReference>
<dbReference type="AlphaFoldDB" id="A0A016W3R4"/>
<evidence type="ECO:0000313" key="4">
    <source>
        <dbReference type="Proteomes" id="UP000024635"/>
    </source>
</evidence>
<reference evidence="4" key="1">
    <citation type="journal article" date="2015" name="Nat. Genet.">
        <title>The genome and transcriptome of the zoonotic hookworm Ancylostoma ceylanicum identify infection-specific gene families.</title>
        <authorList>
            <person name="Schwarz E.M."/>
            <person name="Hu Y."/>
            <person name="Antoshechkin I."/>
            <person name="Miller M.M."/>
            <person name="Sternberg P.W."/>
            <person name="Aroian R.V."/>
        </authorList>
    </citation>
    <scope>NUCLEOTIDE SEQUENCE</scope>
    <source>
        <strain evidence="4">HY135</strain>
    </source>
</reference>
<feature type="transmembrane region" description="Helical" evidence="2">
    <location>
        <begin position="76"/>
        <end position="102"/>
    </location>
</feature>